<name>A0ABU0TDG5_9FLAO</name>
<reference evidence="2 3" key="1">
    <citation type="submission" date="2023-07" db="EMBL/GenBank/DDBJ databases">
        <title>Functional and genomic diversity of the sorghum phyllosphere microbiome.</title>
        <authorList>
            <person name="Shade A."/>
        </authorList>
    </citation>
    <scope>NUCLEOTIDE SEQUENCE [LARGE SCALE GENOMIC DNA]</scope>
    <source>
        <strain evidence="2 3">SORGH_AS_1064</strain>
    </source>
</reference>
<protein>
    <recommendedName>
        <fullName evidence="4">EpsG family protein</fullName>
    </recommendedName>
</protein>
<keyword evidence="1" id="KW-0812">Transmembrane</keyword>
<keyword evidence="1" id="KW-1133">Transmembrane helix</keyword>
<evidence type="ECO:0000256" key="1">
    <source>
        <dbReference type="SAM" id="Phobius"/>
    </source>
</evidence>
<gene>
    <name evidence="2" type="ORF">QE404_000269</name>
</gene>
<feature type="transmembrane region" description="Helical" evidence="1">
    <location>
        <begin position="33"/>
        <end position="50"/>
    </location>
</feature>
<dbReference type="Pfam" id="PF14897">
    <property type="entry name" value="EpsG"/>
    <property type="match status" value="1"/>
</dbReference>
<evidence type="ECO:0008006" key="4">
    <source>
        <dbReference type="Google" id="ProtNLM"/>
    </source>
</evidence>
<proteinExistence type="predicted"/>
<comment type="caution">
    <text evidence="2">The sequence shown here is derived from an EMBL/GenBank/DDBJ whole genome shotgun (WGS) entry which is preliminary data.</text>
</comment>
<dbReference type="EMBL" id="JAUTAL010000001">
    <property type="protein sequence ID" value="MDQ1095122.1"/>
    <property type="molecule type" value="Genomic_DNA"/>
</dbReference>
<evidence type="ECO:0000313" key="3">
    <source>
        <dbReference type="Proteomes" id="UP001225072"/>
    </source>
</evidence>
<accession>A0ABU0TDG5</accession>
<sequence>MYFYYLTILLFFFPALLETSSPKLEGKIPYKKFFLSLIILVCIFQMGLRWETGTDWDAYLLHFNSQSLIYPFDNTEDYFEKGYTFLVLISKLIVPKYWFFLLIHSIILFLLIRKSYVYFTPYSFNKFTPVLCIISRCMGFEQTVACDGARPFKFDISI</sequence>
<feature type="transmembrane region" description="Helical" evidence="1">
    <location>
        <begin position="97"/>
        <end position="119"/>
    </location>
</feature>
<organism evidence="2 3">
    <name type="scientific">Chryseobacterium camelliae</name>
    <dbReference type="NCBI Taxonomy" id="1265445"/>
    <lineage>
        <taxon>Bacteria</taxon>
        <taxon>Pseudomonadati</taxon>
        <taxon>Bacteroidota</taxon>
        <taxon>Flavobacteriia</taxon>
        <taxon>Flavobacteriales</taxon>
        <taxon>Weeksellaceae</taxon>
        <taxon>Chryseobacterium group</taxon>
        <taxon>Chryseobacterium</taxon>
    </lineage>
</organism>
<evidence type="ECO:0000313" key="2">
    <source>
        <dbReference type="EMBL" id="MDQ1095122.1"/>
    </source>
</evidence>
<dbReference type="InterPro" id="IPR049458">
    <property type="entry name" value="EpsG-like"/>
</dbReference>
<keyword evidence="3" id="KW-1185">Reference proteome</keyword>
<keyword evidence="1" id="KW-0472">Membrane</keyword>
<dbReference type="Proteomes" id="UP001225072">
    <property type="component" value="Unassembled WGS sequence"/>
</dbReference>